<dbReference type="RefSeq" id="WP_320941215.1">
    <property type="nucleotide sequence ID" value="NZ_BAABEU010000006.1"/>
</dbReference>
<feature type="domain" description="Methyltransferase" evidence="4">
    <location>
        <begin position="62"/>
        <end position="151"/>
    </location>
</feature>
<dbReference type="Gene3D" id="3.40.50.150">
    <property type="entry name" value="Vaccinia Virus protein VP39"/>
    <property type="match status" value="1"/>
</dbReference>
<dbReference type="EMBL" id="CP139368">
    <property type="protein sequence ID" value="WPR88496.1"/>
    <property type="molecule type" value="Genomic_DNA"/>
</dbReference>
<evidence type="ECO:0000256" key="3">
    <source>
        <dbReference type="ARBA" id="ARBA00022691"/>
    </source>
</evidence>
<keyword evidence="1 5" id="KW-0489">Methyltransferase</keyword>
<protein>
    <submittedName>
        <fullName evidence="5">Methyltransferase domain-containing protein</fullName>
    </submittedName>
</protein>
<evidence type="ECO:0000313" key="6">
    <source>
        <dbReference type="Proteomes" id="UP001323798"/>
    </source>
</evidence>
<dbReference type="CDD" id="cd02440">
    <property type="entry name" value="AdoMet_MTases"/>
    <property type="match status" value="1"/>
</dbReference>
<keyword evidence="6" id="KW-1185">Reference proteome</keyword>
<dbReference type="InterPro" id="IPR029063">
    <property type="entry name" value="SAM-dependent_MTases_sf"/>
</dbReference>
<evidence type="ECO:0000256" key="2">
    <source>
        <dbReference type="ARBA" id="ARBA00022679"/>
    </source>
</evidence>
<keyword evidence="2" id="KW-0808">Transferase</keyword>
<organism evidence="5 6">
    <name type="scientific">Microbacterium rhizosphaerae</name>
    <dbReference type="NCBI Taxonomy" id="1678237"/>
    <lineage>
        <taxon>Bacteria</taxon>
        <taxon>Bacillati</taxon>
        <taxon>Actinomycetota</taxon>
        <taxon>Actinomycetes</taxon>
        <taxon>Micrococcales</taxon>
        <taxon>Microbacteriaceae</taxon>
        <taxon>Microbacterium</taxon>
    </lineage>
</organism>
<name>A0ABZ0SH30_9MICO</name>
<keyword evidence="3" id="KW-0949">S-adenosyl-L-methionine</keyword>
<dbReference type="InterPro" id="IPR041698">
    <property type="entry name" value="Methyltransf_25"/>
</dbReference>
<sequence>MSLAVRDAQLREMMDDPDCDPVRLRRTLQRFAITNRFVAGWGRTYRNLIAPALAALGRPATILDLGCGGGDVLRRVVHAARRDGFEVTGLGVDPDERAIATTRPMDAVTYRAADSRRLLAEAAAFDIVISNHVLHHLDEHAFDAFVDESASLATTLCIHSDIRRASLAYAAYAVGITPISPGSYLRTDGLRSIRRSFTPRELSAVLPLGWRVETSRPFRVLAVHRARHRA</sequence>
<evidence type="ECO:0000256" key="1">
    <source>
        <dbReference type="ARBA" id="ARBA00022603"/>
    </source>
</evidence>
<reference evidence="5 6" key="1">
    <citation type="submission" date="2023-11" db="EMBL/GenBank/DDBJ databases">
        <title>Genome sequence of Microbacterium rhizosphaerae KACC 19337.</title>
        <authorList>
            <person name="Choi H."/>
            <person name="Kim S."/>
            <person name="Kim Y."/>
            <person name="Kwon S.-W."/>
            <person name="Heo J."/>
        </authorList>
    </citation>
    <scope>NUCLEOTIDE SEQUENCE [LARGE SCALE GENOMIC DNA]</scope>
    <source>
        <strain evidence="5 6">KACC 19337</strain>
    </source>
</reference>
<dbReference type="NCBIfam" id="NF004851">
    <property type="entry name" value="PRK06202.1"/>
    <property type="match status" value="1"/>
</dbReference>
<dbReference type="Proteomes" id="UP001323798">
    <property type="component" value="Chromosome"/>
</dbReference>
<proteinExistence type="predicted"/>
<evidence type="ECO:0000259" key="4">
    <source>
        <dbReference type="Pfam" id="PF13649"/>
    </source>
</evidence>
<dbReference type="PANTHER" id="PTHR43464:SF19">
    <property type="entry name" value="UBIQUINONE BIOSYNTHESIS O-METHYLTRANSFERASE, MITOCHONDRIAL"/>
    <property type="match status" value="1"/>
</dbReference>
<dbReference type="PANTHER" id="PTHR43464">
    <property type="entry name" value="METHYLTRANSFERASE"/>
    <property type="match status" value="1"/>
</dbReference>
<evidence type="ECO:0000313" key="5">
    <source>
        <dbReference type="EMBL" id="WPR88496.1"/>
    </source>
</evidence>
<dbReference type="GO" id="GO:0032259">
    <property type="term" value="P:methylation"/>
    <property type="evidence" value="ECO:0007669"/>
    <property type="project" value="UniProtKB-KW"/>
</dbReference>
<gene>
    <name evidence="5" type="ORF">SM116_11995</name>
</gene>
<dbReference type="GO" id="GO:0008168">
    <property type="term" value="F:methyltransferase activity"/>
    <property type="evidence" value="ECO:0007669"/>
    <property type="project" value="UniProtKB-KW"/>
</dbReference>
<accession>A0ABZ0SH30</accession>
<dbReference type="SUPFAM" id="SSF53335">
    <property type="entry name" value="S-adenosyl-L-methionine-dependent methyltransferases"/>
    <property type="match status" value="1"/>
</dbReference>
<dbReference type="Pfam" id="PF13649">
    <property type="entry name" value="Methyltransf_25"/>
    <property type="match status" value="1"/>
</dbReference>